<protein>
    <recommendedName>
        <fullName evidence="4">YcxB family protein</fullName>
    </recommendedName>
</protein>
<dbReference type="EMBL" id="CP060202">
    <property type="protein sequence ID" value="QNH61327.1"/>
    <property type="molecule type" value="Genomic_DNA"/>
</dbReference>
<gene>
    <name evidence="2" type="ORF">H4317_14320</name>
</gene>
<dbReference type="KEGG" id="hsk:H4317_14320"/>
<reference evidence="2 3" key="1">
    <citation type="submission" date="2020-08" db="EMBL/GenBank/DDBJ databases">
        <title>Hymenobacter sp. S2-20-2 genome sequencing.</title>
        <authorList>
            <person name="Jin L."/>
        </authorList>
    </citation>
    <scope>NUCLEOTIDE SEQUENCE [LARGE SCALE GENOMIC DNA]</scope>
    <source>
        <strain evidence="2 3">S2-20-2</strain>
    </source>
</reference>
<dbReference type="RefSeq" id="WP_185887257.1">
    <property type="nucleotide sequence ID" value="NZ_CP060202.1"/>
</dbReference>
<dbReference type="AlphaFoldDB" id="A0A7G7W4N4"/>
<evidence type="ECO:0000313" key="2">
    <source>
        <dbReference type="EMBL" id="QNH61327.1"/>
    </source>
</evidence>
<keyword evidence="1" id="KW-0812">Transmembrane</keyword>
<feature type="transmembrane region" description="Helical" evidence="1">
    <location>
        <begin position="73"/>
        <end position="90"/>
    </location>
</feature>
<evidence type="ECO:0008006" key="4">
    <source>
        <dbReference type="Google" id="ProtNLM"/>
    </source>
</evidence>
<accession>A0A7G7W4N4</accession>
<evidence type="ECO:0000256" key="1">
    <source>
        <dbReference type="SAM" id="Phobius"/>
    </source>
</evidence>
<dbReference type="Proteomes" id="UP000515489">
    <property type="component" value="Chromosome"/>
</dbReference>
<name>A0A7G7W4N4_9BACT</name>
<keyword evidence="1" id="KW-0472">Membrane</keyword>
<proteinExistence type="predicted"/>
<sequence length="182" mass="21612">MSASITVSETQLSALEFTRIHQIQEQRRYPDAVRQRQIAPLASPAGWNYWWAVGWLLLLLAGIWLAPELWQRYLRLALFASLVTTIGLLYQRYEYRKAFRQSPTAGLHTKFEVLETGIIIEHEGRFTTFLWQEFYRIRHIESWLLLYPNQEYCYYLDLRNVQPPATSSEVLNRLTKHKLLTH</sequence>
<keyword evidence="3" id="KW-1185">Reference proteome</keyword>
<keyword evidence="1" id="KW-1133">Transmembrane helix</keyword>
<organism evidence="2 3">
    <name type="scientific">Hymenobacter sediminicola</name>
    <dbReference type="NCBI Taxonomy" id="2761579"/>
    <lineage>
        <taxon>Bacteria</taxon>
        <taxon>Pseudomonadati</taxon>
        <taxon>Bacteroidota</taxon>
        <taxon>Cytophagia</taxon>
        <taxon>Cytophagales</taxon>
        <taxon>Hymenobacteraceae</taxon>
        <taxon>Hymenobacter</taxon>
    </lineage>
</organism>
<evidence type="ECO:0000313" key="3">
    <source>
        <dbReference type="Proteomes" id="UP000515489"/>
    </source>
</evidence>
<feature type="transmembrane region" description="Helical" evidence="1">
    <location>
        <begin position="49"/>
        <end position="67"/>
    </location>
</feature>